<feature type="coiled-coil region" evidence="2">
    <location>
        <begin position="770"/>
        <end position="830"/>
    </location>
</feature>
<dbReference type="PANTHER" id="PTHR31631:SF21">
    <property type="entry name" value="KINASE INTERACTING (KIP1-LIKE) FAMILY PROTEIN"/>
    <property type="match status" value="1"/>
</dbReference>
<organism evidence="5 6">
    <name type="scientific">Flemingia macrophylla</name>
    <dbReference type="NCBI Taxonomy" id="520843"/>
    <lineage>
        <taxon>Eukaryota</taxon>
        <taxon>Viridiplantae</taxon>
        <taxon>Streptophyta</taxon>
        <taxon>Embryophyta</taxon>
        <taxon>Tracheophyta</taxon>
        <taxon>Spermatophyta</taxon>
        <taxon>Magnoliopsida</taxon>
        <taxon>eudicotyledons</taxon>
        <taxon>Gunneridae</taxon>
        <taxon>Pentapetalae</taxon>
        <taxon>rosids</taxon>
        <taxon>fabids</taxon>
        <taxon>Fabales</taxon>
        <taxon>Fabaceae</taxon>
        <taxon>Papilionoideae</taxon>
        <taxon>50 kb inversion clade</taxon>
        <taxon>NPAAA clade</taxon>
        <taxon>indigoferoid/millettioid clade</taxon>
        <taxon>Phaseoleae</taxon>
        <taxon>Flemingia</taxon>
    </lineage>
</organism>
<dbReference type="InterPro" id="IPR011684">
    <property type="entry name" value="NAB"/>
</dbReference>
<reference evidence="5 6" key="1">
    <citation type="submission" date="2024-08" db="EMBL/GenBank/DDBJ databases">
        <title>Insights into the chromosomal genome structure of Flemingia macrophylla.</title>
        <authorList>
            <person name="Ding Y."/>
            <person name="Zhao Y."/>
            <person name="Bi W."/>
            <person name="Wu M."/>
            <person name="Zhao G."/>
            <person name="Gong Y."/>
            <person name="Li W."/>
            <person name="Zhang P."/>
        </authorList>
    </citation>
    <scope>NUCLEOTIDE SEQUENCE [LARGE SCALE GENOMIC DNA]</scope>
    <source>
        <strain evidence="5">DYQJB</strain>
        <tissue evidence="5">Leaf</tissue>
    </source>
</reference>
<evidence type="ECO:0000313" key="6">
    <source>
        <dbReference type="Proteomes" id="UP001603857"/>
    </source>
</evidence>
<dbReference type="Pfam" id="PF25014">
    <property type="entry name" value="NET2A"/>
    <property type="match status" value="1"/>
</dbReference>
<dbReference type="AlphaFoldDB" id="A0ABD1MWU0"/>
<keyword evidence="1 2" id="KW-0175">Coiled coil</keyword>
<name>A0ABD1MWU0_9FABA</name>
<feature type="coiled-coil region" evidence="2">
    <location>
        <begin position="382"/>
        <end position="437"/>
    </location>
</feature>
<keyword evidence="6" id="KW-1185">Reference proteome</keyword>
<feature type="compositionally biased region" description="Polar residues" evidence="3">
    <location>
        <begin position="120"/>
        <end position="134"/>
    </location>
</feature>
<feature type="domain" description="NAB" evidence="4">
    <location>
        <begin position="10"/>
        <end position="90"/>
    </location>
</feature>
<comment type="caution">
    <text evidence="5">The sequence shown here is derived from an EMBL/GenBank/DDBJ whole genome shotgun (WGS) entry which is preliminary data.</text>
</comment>
<sequence length="971" mass="111524">MLRRAATSAYSWWWASHIRTKQSKWLEQSLQDMEEVVAETLKIIHDEGESFSQRAEMYYRKRPQLVGYVEEVFRSYRALAERYDLLSKELQSANRTIASAFPEQVYYRIDEDDGEEGFLGTNSSSQHLNNQTPKSGIPKAPNMPKKDFRSPSKMLSRKGTIKRVSSFAKSPPISPRSGLSKAEALAEVDKLQKEMLALQTEKEFVRCLYEHSYEKHCEIEDQISEMQKRVYSLQDEFDINTIIEDNEARALMAATALNSCKESLAMLQGVHAQSSEEAKETHQRVKEAHDKYEALRDQFISKHRSQQDQGIEPKSVEEEDLSSLEEEMHENDVEKSRDMIRKKLGEDSGRSLTMTEIADKIDELGSKVVTLETEVASQTGLEKRLKSEVDELQKNILSLEESKEMLIKDSEETKKKLKEVEEELRRVKILYQNVKRKDNSLQIHFTEASCDLEHLSGKMNDVNQDKEGDLYNNTSVPDGELKEESEKPGDNTEIMKDVEITKEDKEDHSVNIGDVSDEGNKSNLKENIDFRTEEIPEPMLPNKYDDLSEARSNVERESLDQGTGEKEDQSDLKIDMYASGLDETEKILLEYSSVLRSYEDVKGKLNDVEKKNRDSISELTHQLHDRDYIIPSPENVDIHVQVRELKDTVETKDKEINILQQKLTCSETNPINCPWTTLTDYNHTPQEVLLQGIDTQDHENPFSNTCHVEKNGKVGIGMSRGKAILVKVSSKQFGDHSLSNLEKKFRSEIDDLLEENLEFWLRFSTSVHQIQKFQNSIKDLKFELKRIRDNMPQENSSSIQSEIKPIFRYLREIRNELLLWLEQNEVLQEELQGRHPSLCTLQDEIARAANPNCASNMAELSGYQAAKFQGEVLNMKQESNKVSTELQGGVSCVKGLQGQVDKMLEELSQEIEANTHDHMKHSTSRSRIPLKSFLFGIKLKKQKHKQSVTTCVHPTLLRQYSDLSQVDDAPI</sequence>
<feature type="region of interest" description="Disordered" evidence="3">
    <location>
        <begin position="550"/>
        <end position="570"/>
    </location>
</feature>
<gene>
    <name evidence="5" type="ORF">Fmac_007932</name>
</gene>
<dbReference type="Pfam" id="PF24918">
    <property type="entry name" value="NET2A_C"/>
    <property type="match status" value="1"/>
</dbReference>
<feature type="region of interest" description="Disordered" evidence="3">
    <location>
        <begin position="302"/>
        <end position="337"/>
    </location>
</feature>
<feature type="compositionally biased region" description="Acidic residues" evidence="3">
    <location>
        <begin position="317"/>
        <end position="329"/>
    </location>
</feature>
<dbReference type="Proteomes" id="UP001603857">
    <property type="component" value="Unassembled WGS sequence"/>
</dbReference>
<dbReference type="InterPro" id="IPR056889">
    <property type="entry name" value="NET2A-D/KIP1-like_C"/>
</dbReference>
<protein>
    <recommendedName>
        <fullName evidence="4">NAB domain-containing protein</fullName>
    </recommendedName>
</protein>
<evidence type="ECO:0000256" key="2">
    <source>
        <dbReference type="SAM" id="Coils"/>
    </source>
</evidence>
<evidence type="ECO:0000313" key="5">
    <source>
        <dbReference type="EMBL" id="KAL2339992.1"/>
    </source>
</evidence>
<dbReference type="EMBL" id="JBGMDY010000003">
    <property type="protein sequence ID" value="KAL2339992.1"/>
    <property type="molecule type" value="Genomic_DNA"/>
</dbReference>
<dbReference type="Pfam" id="PF07765">
    <property type="entry name" value="KIP1"/>
    <property type="match status" value="1"/>
</dbReference>
<dbReference type="PANTHER" id="PTHR31631">
    <property type="entry name" value="PROTEIN NETWORKED 2D"/>
    <property type="match status" value="1"/>
</dbReference>
<dbReference type="InterPro" id="IPR056888">
    <property type="entry name" value="NET2A-D/KIP1-like_dom"/>
</dbReference>
<feature type="region of interest" description="Disordered" evidence="3">
    <location>
        <begin position="459"/>
        <end position="525"/>
    </location>
</feature>
<dbReference type="PROSITE" id="PS51774">
    <property type="entry name" value="NAB"/>
    <property type="match status" value="1"/>
</dbReference>
<evidence type="ECO:0000259" key="4">
    <source>
        <dbReference type="PROSITE" id="PS51774"/>
    </source>
</evidence>
<accession>A0ABD1MWU0</accession>
<feature type="coiled-coil region" evidence="2">
    <location>
        <begin position="181"/>
        <end position="208"/>
    </location>
</feature>
<proteinExistence type="predicted"/>
<feature type="region of interest" description="Disordered" evidence="3">
    <location>
        <begin position="117"/>
        <end position="160"/>
    </location>
</feature>
<feature type="compositionally biased region" description="Basic and acidic residues" evidence="3">
    <location>
        <begin position="479"/>
        <end position="509"/>
    </location>
</feature>
<evidence type="ECO:0000256" key="1">
    <source>
        <dbReference type="ARBA" id="ARBA00023054"/>
    </source>
</evidence>
<evidence type="ECO:0000256" key="3">
    <source>
        <dbReference type="SAM" id="MobiDB-lite"/>
    </source>
</evidence>